<evidence type="ECO:0000313" key="2">
    <source>
        <dbReference type="EMBL" id="SDH29536.1"/>
    </source>
</evidence>
<dbReference type="Gene3D" id="3.40.630.30">
    <property type="match status" value="1"/>
</dbReference>
<dbReference type="Proteomes" id="UP000198822">
    <property type="component" value="Chromosome I"/>
</dbReference>
<gene>
    <name evidence="2" type="ORF">SAMN04489720_0739</name>
</gene>
<dbReference type="STRING" id="399736.SAMN04489720_0739"/>
<reference evidence="3" key="1">
    <citation type="submission" date="2016-10" db="EMBL/GenBank/DDBJ databases">
        <authorList>
            <person name="Varghese N."/>
            <person name="Submissions S."/>
        </authorList>
    </citation>
    <scope>NUCLEOTIDE SEQUENCE [LARGE SCALE GENOMIC DNA]</scope>
    <source>
        <strain evidence="3">DSM 22002</strain>
    </source>
</reference>
<accession>A0A1G8B8L0</accession>
<name>A0A1G8B8L0_9MICO</name>
<feature type="domain" description="BioF2-like acetyltransferase" evidence="1">
    <location>
        <begin position="190"/>
        <end position="330"/>
    </location>
</feature>
<evidence type="ECO:0000313" key="3">
    <source>
        <dbReference type="Proteomes" id="UP000198822"/>
    </source>
</evidence>
<evidence type="ECO:0000259" key="1">
    <source>
        <dbReference type="Pfam" id="PF13480"/>
    </source>
</evidence>
<keyword evidence="3" id="KW-1185">Reference proteome</keyword>
<sequence length="381" mass="41370">MQDMTHVRSRVLLEKQVDADARVDAPHLPWRSPIATTTGLRSLDAAMPSDRAVWLRRWRATGREPFAHPVLGELFADEGDRVVAIISDAGVLLPLRLRPIPGALGMLDATGPYGFGGAYRPQGSAGRQPEFWTAFATWAQRHQVVTAFARMHPFADDVVAPPTAALVDRSVTVVRSVLADDDAVLADADRKVRKNVRRAVADGVQVHVTTSADGFEDFARIYASTMERREAGAAYRFDDAFFERIHRELDGSFAYAYATLDGVVVSAELVLHSDRHAYSFLGGTDAAAYASRPNELLKLAVVRWCRERGIADYVLGGGAAPGDGIERYKRAFAPAGVRPFRTLELVLDPDEEARLSHGCAQGSFPAYRGATGAAAVLGGRA</sequence>
<dbReference type="Pfam" id="PF13480">
    <property type="entry name" value="Acetyltransf_6"/>
    <property type="match status" value="1"/>
</dbReference>
<dbReference type="EMBL" id="LT629695">
    <property type="protein sequence ID" value="SDH29536.1"/>
    <property type="molecule type" value="Genomic_DNA"/>
</dbReference>
<keyword evidence="2" id="KW-0808">Transferase</keyword>
<proteinExistence type="predicted"/>
<dbReference type="InterPro" id="IPR016181">
    <property type="entry name" value="Acyl_CoA_acyltransferase"/>
</dbReference>
<organism evidence="2 3">
    <name type="scientific">Agrococcus jejuensis</name>
    <dbReference type="NCBI Taxonomy" id="399736"/>
    <lineage>
        <taxon>Bacteria</taxon>
        <taxon>Bacillati</taxon>
        <taxon>Actinomycetota</taxon>
        <taxon>Actinomycetes</taxon>
        <taxon>Micrococcales</taxon>
        <taxon>Microbacteriaceae</taxon>
        <taxon>Agrococcus</taxon>
    </lineage>
</organism>
<dbReference type="InterPro" id="IPR050644">
    <property type="entry name" value="PG_Glycine_Bridge_Synth"/>
</dbReference>
<dbReference type="SUPFAM" id="SSF55729">
    <property type="entry name" value="Acyl-CoA N-acyltransferases (Nat)"/>
    <property type="match status" value="1"/>
</dbReference>
<dbReference type="AlphaFoldDB" id="A0A1G8B8L0"/>
<dbReference type="PANTHER" id="PTHR36174">
    <property type="entry name" value="LIPID II:GLYCINE GLYCYLTRANSFERASE"/>
    <property type="match status" value="1"/>
</dbReference>
<dbReference type="InterPro" id="IPR038740">
    <property type="entry name" value="BioF2-like_GNAT_dom"/>
</dbReference>
<protein>
    <submittedName>
        <fullName evidence="2">Acetyltransferase involved in cellulose biosynthesis, CelD/BcsL family</fullName>
    </submittedName>
</protein>
<dbReference type="PANTHER" id="PTHR36174:SF1">
    <property type="entry name" value="LIPID II:GLYCINE GLYCYLTRANSFERASE"/>
    <property type="match status" value="1"/>
</dbReference>
<dbReference type="GO" id="GO:0016740">
    <property type="term" value="F:transferase activity"/>
    <property type="evidence" value="ECO:0007669"/>
    <property type="project" value="UniProtKB-KW"/>
</dbReference>